<accession>A0AAU9KDL8</accession>
<feature type="domain" description="Methyltransferase" evidence="4">
    <location>
        <begin position="48"/>
        <end position="122"/>
    </location>
</feature>
<dbReference type="EMBL" id="CAJZBQ010000062">
    <property type="protein sequence ID" value="CAG9335385.1"/>
    <property type="molecule type" value="Genomic_DNA"/>
</dbReference>
<comment type="caution">
    <text evidence="5">The sequence shown here is derived from an EMBL/GenBank/DDBJ whole genome shotgun (WGS) entry which is preliminary data.</text>
</comment>
<dbReference type="PANTHER" id="PTHR12176">
    <property type="entry name" value="SAM-DEPENDENT METHYLTRANSFERASE SUPERFAMILY PROTEIN"/>
    <property type="match status" value="1"/>
</dbReference>
<dbReference type="Pfam" id="PF13649">
    <property type="entry name" value="Methyltransf_25"/>
    <property type="match status" value="1"/>
</dbReference>
<evidence type="ECO:0000256" key="2">
    <source>
        <dbReference type="ARBA" id="ARBA00022603"/>
    </source>
</evidence>
<keyword evidence="3" id="KW-0808">Transferase</keyword>
<organism evidence="5 6">
    <name type="scientific">Blepharisma stoltei</name>
    <dbReference type="NCBI Taxonomy" id="1481888"/>
    <lineage>
        <taxon>Eukaryota</taxon>
        <taxon>Sar</taxon>
        <taxon>Alveolata</taxon>
        <taxon>Ciliophora</taxon>
        <taxon>Postciliodesmatophora</taxon>
        <taxon>Heterotrichea</taxon>
        <taxon>Heterotrichida</taxon>
        <taxon>Blepharismidae</taxon>
        <taxon>Blepharisma</taxon>
    </lineage>
</organism>
<dbReference type="GO" id="GO:0032259">
    <property type="term" value="P:methylation"/>
    <property type="evidence" value="ECO:0007669"/>
    <property type="project" value="UniProtKB-KW"/>
</dbReference>
<dbReference type="FunFam" id="3.40.50.150:FF:000217">
    <property type="entry name" value="Methyltransferase protein 13"/>
    <property type="match status" value="1"/>
</dbReference>
<evidence type="ECO:0000256" key="3">
    <source>
        <dbReference type="ARBA" id="ARBA00022679"/>
    </source>
</evidence>
<dbReference type="InterPro" id="IPR051419">
    <property type="entry name" value="Lys/N-term_MeTrsfase_sf"/>
</dbReference>
<protein>
    <recommendedName>
        <fullName evidence="4">Methyltransferase domain-containing protein</fullName>
    </recommendedName>
</protein>
<proteinExistence type="inferred from homology"/>
<evidence type="ECO:0000256" key="1">
    <source>
        <dbReference type="ARBA" id="ARBA00008361"/>
    </source>
</evidence>
<gene>
    <name evidence="5" type="ORF">BSTOLATCC_MIC63858</name>
</gene>
<comment type="similarity">
    <text evidence="1">Belongs to the methyltransferase superfamily.</text>
</comment>
<reference evidence="5" key="1">
    <citation type="submission" date="2021-09" db="EMBL/GenBank/DDBJ databases">
        <authorList>
            <consortium name="AG Swart"/>
            <person name="Singh M."/>
            <person name="Singh A."/>
            <person name="Seah K."/>
            <person name="Emmerich C."/>
        </authorList>
    </citation>
    <scope>NUCLEOTIDE SEQUENCE</scope>
    <source>
        <strain evidence="5">ATCC30299</strain>
    </source>
</reference>
<dbReference type="Gene3D" id="3.40.50.150">
    <property type="entry name" value="Vaccinia Virus protein VP39"/>
    <property type="match status" value="1"/>
</dbReference>
<dbReference type="InterPro" id="IPR041698">
    <property type="entry name" value="Methyltransf_25"/>
</dbReference>
<dbReference type="GO" id="GO:0008168">
    <property type="term" value="F:methyltransferase activity"/>
    <property type="evidence" value="ECO:0007669"/>
    <property type="project" value="UniProtKB-KW"/>
</dbReference>
<dbReference type="PANTHER" id="PTHR12176:SF80">
    <property type="entry name" value="EEF1A LYSINE METHYLTRANSFERASE 4"/>
    <property type="match status" value="1"/>
</dbReference>
<dbReference type="InterPro" id="IPR029063">
    <property type="entry name" value="SAM-dependent_MTases_sf"/>
</dbReference>
<dbReference type="SUPFAM" id="SSF53335">
    <property type="entry name" value="S-adenosyl-L-methionine-dependent methyltransferases"/>
    <property type="match status" value="1"/>
</dbReference>
<dbReference type="CDD" id="cd02440">
    <property type="entry name" value="AdoMet_MTases"/>
    <property type="match status" value="1"/>
</dbReference>
<evidence type="ECO:0000313" key="6">
    <source>
        <dbReference type="Proteomes" id="UP001162131"/>
    </source>
</evidence>
<evidence type="ECO:0000313" key="5">
    <source>
        <dbReference type="EMBL" id="CAG9335385.1"/>
    </source>
</evidence>
<dbReference type="Proteomes" id="UP001162131">
    <property type="component" value="Unassembled WGS sequence"/>
</dbReference>
<keyword evidence="6" id="KW-1185">Reference proteome</keyword>
<keyword evidence="2" id="KW-0489">Methyltransferase</keyword>
<evidence type="ECO:0000259" key="4">
    <source>
        <dbReference type="Pfam" id="PF13649"/>
    </source>
</evidence>
<sequence>MEPENNSEYLNKEYWERRYENEETYDWLLRYPQVKEDISPYITPEDKILVLGCGNSKFSEDLYLDGYRNITNIDISQIVIDKMQEKHQDKPEMRWLVMNMLNMTFNPEEFDVVIDKATMDVLQCDIEDVWDPSDEVKSRISQFYQNVYQVLKNQKHLLQISFDQPHFRRKFVDTSKWNLSEKTLDKGGLPYFLYTLQKKI</sequence>
<dbReference type="AlphaFoldDB" id="A0AAU9KDL8"/>
<name>A0AAU9KDL8_9CILI</name>